<dbReference type="RefSeq" id="WP_248343618.1">
    <property type="nucleotide sequence ID" value="NZ_AP025592.1"/>
</dbReference>
<dbReference type="Gene3D" id="3.40.50.1820">
    <property type="entry name" value="alpha/beta hydrolase"/>
    <property type="match status" value="1"/>
</dbReference>
<gene>
    <name evidence="1" type="ORF">AMPC_01510</name>
</gene>
<evidence type="ECO:0008006" key="3">
    <source>
        <dbReference type="Google" id="ProtNLM"/>
    </source>
</evidence>
<organism evidence="1 2">
    <name type="scientific">Anaeromyxobacter paludicola</name>
    <dbReference type="NCBI Taxonomy" id="2918171"/>
    <lineage>
        <taxon>Bacteria</taxon>
        <taxon>Pseudomonadati</taxon>
        <taxon>Myxococcota</taxon>
        <taxon>Myxococcia</taxon>
        <taxon>Myxococcales</taxon>
        <taxon>Cystobacterineae</taxon>
        <taxon>Anaeromyxobacteraceae</taxon>
        <taxon>Anaeromyxobacter</taxon>
    </lineage>
</organism>
<proteinExistence type="predicted"/>
<evidence type="ECO:0000313" key="1">
    <source>
        <dbReference type="EMBL" id="BDG07038.1"/>
    </source>
</evidence>
<dbReference type="Proteomes" id="UP001162734">
    <property type="component" value="Chromosome"/>
</dbReference>
<dbReference type="Pfam" id="PF06821">
    <property type="entry name" value="Ser_hydrolase"/>
    <property type="match status" value="1"/>
</dbReference>
<dbReference type="EMBL" id="AP025592">
    <property type="protein sequence ID" value="BDG07038.1"/>
    <property type="molecule type" value="Genomic_DNA"/>
</dbReference>
<dbReference type="SUPFAM" id="SSF53474">
    <property type="entry name" value="alpha/beta-Hydrolases"/>
    <property type="match status" value="1"/>
</dbReference>
<reference evidence="2" key="1">
    <citation type="journal article" date="2022" name="Int. J. Syst. Evol. Microbiol.">
        <title>Anaeromyxobacter oryzae sp. nov., Anaeromyxobacter diazotrophicus sp. nov. and Anaeromyxobacter paludicola sp. nov., isolated from paddy soils.</title>
        <authorList>
            <person name="Itoh H."/>
            <person name="Xu Z."/>
            <person name="Mise K."/>
            <person name="Masuda Y."/>
            <person name="Ushijima N."/>
            <person name="Hayakawa C."/>
            <person name="Shiratori Y."/>
            <person name="Senoo K."/>
        </authorList>
    </citation>
    <scope>NUCLEOTIDE SEQUENCE [LARGE SCALE GENOMIC DNA]</scope>
    <source>
        <strain evidence="2">Red630</strain>
    </source>
</reference>
<name>A0ABN6N4Q9_9BACT</name>
<keyword evidence="2" id="KW-1185">Reference proteome</keyword>
<dbReference type="InterPro" id="IPR029058">
    <property type="entry name" value="AB_hydrolase_fold"/>
</dbReference>
<accession>A0ABN6N4Q9</accession>
<evidence type="ECO:0000313" key="2">
    <source>
        <dbReference type="Proteomes" id="UP001162734"/>
    </source>
</evidence>
<protein>
    <recommendedName>
        <fullName evidence="3">Peptidase S9 prolyl oligopeptidase catalytic domain-containing protein</fullName>
    </recommendedName>
</protein>
<dbReference type="InterPro" id="IPR010662">
    <property type="entry name" value="RBBP9/YdeN"/>
</dbReference>
<sequence>MLEAMLVRLHSAIDRLAMWVEDRRDRPPQPYRAGSTGPLACFDPLGPLPPGPAGPGHWTAPSPRPAWPGDRMSARCFPARGARRGTVLLVPPWKIGDPGLVRGHARVFLEAGYDVWLVCPPHHLERAAGRKSGEGFVSLDLDAMRATFEQLVLELRVLAALAASRGEVGLAGLSLGALAAAFAATGPERLDFAALVAPPSLETVLAATPIGRRYRRLAEAAGTRVPSEAAIAEALAPFDPSRRPPTAERVFIAGALHDRVVPVEAPRALARRWGVPLKVYPRGHMTLLFLCRALRRDLFALAAGPHGDAGRPARAPGHLSSVR</sequence>